<dbReference type="EMBL" id="VOFY01002068">
    <property type="protein sequence ID" value="KAA8577739.1"/>
    <property type="molecule type" value="Genomic_DNA"/>
</dbReference>
<comment type="caution">
    <text evidence="3">The sequence shown here is derived from an EMBL/GenBank/DDBJ whole genome shotgun (WGS) entry which is preliminary data.</text>
</comment>
<proteinExistence type="predicted"/>
<reference evidence="3 5" key="1">
    <citation type="submission" date="2019-08" db="EMBL/GenBank/DDBJ databases">
        <title>A chromosome-level genome assembly, high-density linkage maps, and genome scans reveal the genomic architecture of hybrid incompatibilities underlying speciation via character displacement in darters (Percidae: Etheostominae).</title>
        <authorList>
            <person name="Moran R.L."/>
            <person name="Catchen J.M."/>
            <person name="Fuller R.C."/>
        </authorList>
    </citation>
    <scope>NUCLEOTIDE SEQUENCE [LARGE SCALE GENOMIC DNA]</scope>
    <source>
        <strain evidence="3">EspeVRDwgs_2016</strain>
        <tissue evidence="3">Muscle</tissue>
    </source>
</reference>
<organism evidence="3 5">
    <name type="scientific">Etheostoma spectabile</name>
    <name type="common">orangethroat darter</name>
    <dbReference type="NCBI Taxonomy" id="54343"/>
    <lineage>
        <taxon>Eukaryota</taxon>
        <taxon>Metazoa</taxon>
        <taxon>Chordata</taxon>
        <taxon>Craniata</taxon>
        <taxon>Vertebrata</taxon>
        <taxon>Euteleostomi</taxon>
        <taxon>Actinopterygii</taxon>
        <taxon>Neopterygii</taxon>
        <taxon>Teleostei</taxon>
        <taxon>Neoteleostei</taxon>
        <taxon>Acanthomorphata</taxon>
        <taxon>Eupercaria</taxon>
        <taxon>Perciformes</taxon>
        <taxon>Percoidei</taxon>
        <taxon>Percidae</taxon>
        <taxon>Etheostomatinae</taxon>
        <taxon>Etheostoma</taxon>
    </lineage>
</organism>
<feature type="region of interest" description="Disordered" evidence="1">
    <location>
        <begin position="51"/>
        <end position="72"/>
    </location>
</feature>
<evidence type="ECO:0000313" key="4">
    <source>
        <dbReference type="EMBL" id="KAA8578342.1"/>
    </source>
</evidence>
<sequence length="88" mass="9947">MKKDCAKTLVSPALRRFRERYVRTPATARDGPTRTIKRKAKKTLGKKIRVPKTEHPNTSRGDVDVRGGKRTRLGRVKHDMETASCSAD</sequence>
<accession>A0A5J5C7U9</accession>
<evidence type="ECO:0000313" key="5">
    <source>
        <dbReference type="Proteomes" id="UP000327493"/>
    </source>
</evidence>
<evidence type="ECO:0000313" key="2">
    <source>
        <dbReference type="EMBL" id="KAA8577739.1"/>
    </source>
</evidence>
<protein>
    <submittedName>
        <fullName evidence="3">Uncharacterized protein</fullName>
    </submittedName>
</protein>
<dbReference type="Proteomes" id="UP000327493">
    <property type="component" value="Unassembled WGS sequence"/>
</dbReference>
<dbReference type="EMBL" id="VOFY01000813">
    <property type="protein sequence ID" value="KAA8578342.1"/>
    <property type="molecule type" value="Genomic_DNA"/>
</dbReference>
<dbReference type="AlphaFoldDB" id="A0A5J5C7U9"/>
<keyword evidence="5" id="KW-1185">Reference proteome</keyword>
<gene>
    <name evidence="2" type="ORF">FQN60_005325</name>
    <name evidence="3" type="ORF">FQN60_009812</name>
    <name evidence="4" type="ORF">FQN60_010612</name>
</gene>
<evidence type="ECO:0000313" key="3">
    <source>
        <dbReference type="EMBL" id="KAA8577747.1"/>
    </source>
</evidence>
<dbReference type="EMBL" id="VOFY01002044">
    <property type="protein sequence ID" value="KAA8577747.1"/>
    <property type="molecule type" value="Genomic_DNA"/>
</dbReference>
<feature type="non-terminal residue" evidence="3">
    <location>
        <position position="88"/>
    </location>
</feature>
<evidence type="ECO:0000256" key="1">
    <source>
        <dbReference type="SAM" id="MobiDB-lite"/>
    </source>
</evidence>
<feature type="compositionally biased region" description="Basic and acidic residues" evidence="1">
    <location>
        <begin position="51"/>
        <end position="67"/>
    </location>
</feature>
<name>A0A5J5C7U9_9PERO</name>